<proteinExistence type="predicted"/>
<accession>A0A1I7ABN8</accession>
<reference evidence="3" key="1">
    <citation type="submission" date="2016-10" db="EMBL/GenBank/DDBJ databases">
        <authorList>
            <person name="Varghese N."/>
            <person name="Submissions S."/>
        </authorList>
    </citation>
    <scope>NUCLEOTIDE SEQUENCE [LARGE SCALE GENOMIC DNA]</scope>
    <source>
        <strain evidence="3">DSM 23445</strain>
    </source>
</reference>
<dbReference type="EMBL" id="FPBF01000002">
    <property type="protein sequence ID" value="SFT72338.1"/>
    <property type="molecule type" value="Genomic_DNA"/>
</dbReference>
<organism evidence="2 3">
    <name type="scientific">Algoriphagus locisalis</name>
    <dbReference type="NCBI Taxonomy" id="305507"/>
    <lineage>
        <taxon>Bacteria</taxon>
        <taxon>Pseudomonadati</taxon>
        <taxon>Bacteroidota</taxon>
        <taxon>Cytophagia</taxon>
        <taxon>Cytophagales</taxon>
        <taxon>Cyclobacteriaceae</taxon>
        <taxon>Algoriphagus</taxon>
    </lineage>
</organism>
<keyword evidence="1" id="KW-1133">Transmembrane helix</keyword>
<dbReference type="Proteomes" id="UP000199673">
    <property type="component" value="Unassembled WGS sequence"/>
</dbReference>
<sequence>MVLSIFENYLLGILVLLVLGSIGLLHYLLFREYVRQDKIQSKRLREMEGLVKNEIKRSQGLSIQVGELSQIKEKTQEQLDLIKLQVEAVKKKSGE</sequence>
<feature type="transmembrane region" description="Helical" evidence="1">
    <location>
        <begin position="6"/>
        <end position="30"/>
    </location>
</feature>
<dbReference type="OrthoDB" id="827059at2"/>
<evidence type="ECO:0000313" key="2">
    <source>
        <dbReference type="EMBL" id="SFT72338.1"/>
    </source>
</evidence>
<gene>
    <name evidence="2" type="ORF">SAMN04489724_1830</name>
</gene>
<dbReference type="STRING" id="305507.SAMN04489724_1830"/>
<evidence type="ECO:0000256" key="1">
    <source>
        <dbReference type="SAM" id="Phobius"/>
    </source>
</evidence>
<keyword evidence="1" id="KW-0812">Transmembrane</keyword>
<keyword evidence="1" id="KW-0472">Membrane</keyword>
<keyword evidence="3" id="KW-1185">Reference proteome</keyword>
<dbReference type="AlphaFoldDB" id="A0A1I7ABN8"/>
<protein>
    <submittedName>
        <fullName evidence="2">Uncharacterized protein</fullName>
    </submittedName>
</protein>
<name>A0A1I7ABN8_9BACT</name>
<dbReference type="RefSeq" id="WP_091692356.1">
    <property type="nucleotide sequence ID" value="NZ_FPBF01000002.1"/>
</dbReference>
<evidence type="ECO:0000313" key="3">
    <source>
        <dbReference type="Proteomes" id="UP000199673"/>
    </source>
</evidence>